<comment type="caution">
    <text evidence="6">The sequence shown here is derived from an EMBL/GenBank/DDBJ whole genome shotgun (WGS) entry which is preliminary data.</text>
</comment>
<protein>
    <recommendedName>
        <fullName evidence="1">peptide-methionine (R)-S-oxide reductase</fullName>
        <ecNumber evidence="1">1.8.4.12</ecNumber>
    </recommendedName>
</protein>
<dbReference type="EMBL" id="WTYV01000001">
    <property type="protein sequence ID" value="MXO70394.1"/>
    <property type="molecule type" value="Genomic_DNA"/>
</dbReference>
<dbReference type="Pfam" id="PF01641">
    <property type="entry name" value="SelR"/>
    <property type="match status" value="1"/>
</dbReference>
<evidence type="ECO:0000259" key="5">
    <source>
        <dbReference type="PROSITE" id="PS51790"/>
    </source>
</evidence>
<keyword evidence="7" id="KW-1185">Reference proteome</keyword>
<comment type="catalytic activity">
    <reaction evidence="3">
        <text>L-methionyl-[protein] + [thioredoxin]-disulfide + H2O = L-methionyl-(R)-S-oxide-[protein] + [thioredoxin]-dithiol</text>
        <dbReference type="Rhea" id="RHEA:24164"/>
        <dbReference type="Rhea" id="RHEA-COMP:10698"/>
        <dbReference type="Rhea" id="RHEA-COMP:10700"/>
        <dbReference type="Rhea" id="RHEA-COMP:12313"/>
        <dbReference type="Rhea" id="RHEA-COMP:12314"/>
        <dbReference type="ChEBI" id="CHEBI:15377"/>
        <dbReference type="ChEBI" id="CHEBI:16044"/>
        <dbReference type="ChEBI" id="CHEBI:29950"/>
        <dbReference type="ChEBI" id="CHEBI:45764"/>
        <dbReference type="ChEBI" id="CHEBI:50058"/>
        <dbReference type="EC" id="1.8.4.12"/>
    </reaction>
</comment>
<dbReference type="InterPro" id="IPR006311">
    <property type="entry name" value="TAT_signal"/>
</dbReference>
<organism evidence="6 7">
    <name type="scientific">Alteraurantiacibacter buctensis</name>
    <dbReference type="NCBI Taxonomy" id="1503981"/>
    <lineage>
        <taxon>Bacteria</taxon>
        <taxon>Pseudomonadati</taxon>
        <taxon>Pseudomonadota</taxon>
        <taxon>Alphaproteobacteria</taxon>
        <taxon>Sphingomonadales</taxon>
        <taxon>Erythrobacteraceae</taxon>
        <taxon>Alteraurantiacibacter</taxon>
    </lineage>
</organism>
<evidence type="ECO:0000256" key="3">
    <source>
        <dbReference type="ARBA" id="ARBA00048488"/>
    </source>
</evidence>
<dbReference type="InterPro" id="IPR028427">
    <property type="entry name" value="Met_Sox_Rdtase_MsrB"/>
</dbReference>
<evidence type="ECO:0000313" key="7">
    <source>
        <dbReference type="Proteomes" id="UP000466966"/>
    </source>
</evidence>
<accession>A0A844YV86</accession>
<dbReference type="GO" id="GO:0006979">
    <property type="term" value="P:response to oxidative stress"/>
    <property type="evidence" value="ECO:0007669"/>
    <property type="project" value="InterPro"/>
</dbReference>
<dbReference type="EC" id="1.8.4.12" evidence="1"/>
<evidence type="ECO:0000256" key="4">
    <source>
        <dbReference type="SAM" id="SignalP"/>
    </source>
</evidence>
<evidence type="ECO:0000256" key="2">
    <source>
        <dbReference type="ARBA" id="ARBA00023002"/>
    </source>
</evidence>
<keyword evidence="2 6" id="KW-0560">Oxidoreductase</keyword>
<evidence type="ECO:0000313" key="6">
    <source>
        <dbReference type="EMBL" id="MXO70394.1"/>
    </source>
</evidence>
<dbReference type="OrthoDB" id="9785497at2"/>
<dbReference type="Gene3D" id="2.170.150.20">
    <property type="entry name" value="Peptide methionine sulfoxide reductase"/>
    <property type="match status" value="1"/>
</dbReference>
<dbReference type="Proteomes" id="UP000466966">
    <property type="component" value="Unassembled WGS sequence"/>
</dbReference>
<gene>
    <name evidence="6" type="primary">msrB</name>
    <name evidence="6" type="ORF">GRI99_01950</name>
</gene>
<dbReference type="InterPro" id="IPR011057">
    <property type="entry name" value="Mss4-like_sf"/>
</dbReference>
<dbReference type="InterPro" id="IPR002579">
    <property type="entry name" value="Met_Sox_Rdtase_MsrB_dom"/>
</dbReference>
<dbReference type="AlphaFoldDB" id="A0A844YV86"/>
<dbReference type="PROSITE" id="PS51318">
    <property type="entry name" value="TAT"/>
    <property type="match status" value="1"/>
</dbReference>
<dbReference type="SUPFAM" id="SSF51316">
    <property type="entry name" value="Mss4-like"/>
    <property type="match status" value="1"/>
</dbReference>
<evidence type="ECO:0000256" key="1">
    <source>
        <dbReference type="ARBA" id="ARBA00012499"/>
    </source>
</evidence>
<dbReference type="PROSITE" id="PS51790">
    <property type="entry name" value="MSRB"/>
    <property type="match status" value="1"/>
</dbReference>
<name>A0A844YV86_9SPHN</name>
<dbReference type="GO" id="GO:0005737">
    <property type="term" value="C:cytoplasm"/>
    <property type="evidence" value="ECO:0007669"/>
    <property type="project" value="TreeGrafter"/>
</dbReference>
<feature type="chain" id="PRO_5032345200" description="peptide-methionine (R)-S-oxide reductase" evidence="4">
    <location>
        <begin position="26"/>
        <end position="166"/>
    </location>
</feature>
<dbReference type="PROSITE" id="PS51257">
    <property type="entry name" value="PROKAR_LIPOPROTEIN"/>
    <property type="match status" value="1"/>
</dbReference>
<feature type="signal peptide" evidence="4">
    <location>
        <begin position="1"/>
        <end position="25"/>
    </location>
</feature>
<sequence>MTTDKLSRRSLLGWLAVGAAMPVIAACGATTSARAQGRFRVNYTAEEWRRRLGPAAYRVLREEGTERAYSSPLNEEHRRGMFHCAGCNNAVYSSAHKYDSGTGWPSFWQEQPDSIGYTTDYHLGYPRRAIHCADCGGHLGHRFDDGPRPTGKRHCINGVALTFRPV</sequence>
<keyword evidence="4" id="KW-0732">Signal</keyword>
<dbReference type="NCBIfam" id="TIGR00357">
    <property type="entry name" value="peptide-methionine (R)-S-oxide reductase MsrB"/>
    <property type="match status" value="1"/>
</dbReference>
<dbReference type="PANTHER" id="PTHR10173:SF57">
    <property type="entry name" value="PEPTIDE-METHIONINE (R)-S-OXIDE REDUCTASE"/>
    <property type="match status" value="1"/>
</dbReference>
<dbReference type="GO" id="GO:0033743">
    <property type="term" value="F:peptide-methionine (R)-S-oxide reductase activity"/>
    <property type="evidence" value="ECO:0007669"/>
    <property type="project" value="UniProtKB-EC"/>
</dbReference>
<dbReference type="PANTHER" id="PTHR10173">
    <property type="entry name" value="METHIONINE SULFOXIDE REDUCTASE"/>
    <property type="match status" value="1"/>
</dbReference>
<reference evidence="6 7" key="1">
    <citation type="submission" date="2019-12" db="EMBL/GenBank/DDBJ databases">
        <title>Genomic-based taxomic classification of the family Erythrobacteraceae.</title>
        <authorList>
            <person name="Xu L."/>
        </authorList>
    </citation>
    <scope>NUCLEOTIDE SEQUENCE [LARGE SCALE GENOMIC DNA]</scope>
    <source>
        <strain evidence="6 7">M0322</strain>
    </source>
</reference>
<dbReference type="GO" id="GO:0030091">
    <property type="term" value="P:protein repair"/>
    <property type="evidence" value="ECO:0007669"/>
    <property type="project" value="InterPro"/>
</dbReference>
<feature type="domain" description="MsrB" evidence="5">
    <location>
        <begin position="45"/>
        <end position="166"/>
    </location>
</feature>
<dbReference type="RefSeq" id="WP_160770316.1">
    <property type="nucleotide sequence ID" value="NZ_WTYV01000001.1"/>
</dbReference>
<proteinExistence type="predicted"/>